<protein>
    <submittedName>
        <fullName evidence="1">Uncharacterized protein</fullName>
    </submittedName>
</protein>
<reference evidence="1 2" key="1">
    <citation type="submission" date="2021-03" db="EMBL/GenBank/DDBJ databases">
        <authorList>
            <person name="King G.J."/>
            <person name="Bancroft I."/>
            <person name="Baten A."/>
            <person name="Bloomfield J."/>
            <person name="Borpatragohain P."/>
            <person name="He Z."/>
            <person name="Irish N."/>
            <person name="Irwin J."/>
            <person name="Liu K."/>
            <person name="Mauleon R.P."/>
            <person name="Moore J."/>
            <person name="Morris R."/>
            <person name="Ostergaard L."/>
            <person name="Wang B."/>
            <person name="Wells R."/>
        </authorList>
    </citation>
    <scope>NUCLEOTIDE SEQUENCE [LARGE SCALE GENOMIC DNA]</scope>
    <source>
        <strain evidence="1">R-o-18</strain>
        <tissue evidence="1">Leaf</tissue>
    </source>
</reference>
<comment type="caution">
    <text evidence="1">The sequence shown here is derived from an EMBL/GenBank/DDBJ whole genome shotgun (WGS) entry which is preliminary data.</text>
</comment>
<organism evidence="1 2">
    <name type="scientific">Brassica rapa subsp. trilocularis</name>
    <dbReference type="NCBI Taxonomy" id="1813537"/>
    <lineage>
        <taxon>Eukaryota</taxon>
        <taxon>Viridiplantae</taxon>
        <taxon>Streptophyta</taxon>
        <taxon>Embryophyta</taxon>
        <taxon>Tracheophyta</taxon>
        <taxon>Spermatophyta</taxon>
        <taxon>Magnoliopsida</taxon>
        <taxon>eudicotyledons</taxon>
        <taxon>Gunneridae</taxon>
        <taxon>Pentapetalae</taxon>
        <taxon>rosids</taxon>
        <taxon>malvids</taxon>
        <taxon>Brassicales</taxon>
        <taxon>Brassicaceae</taxon>
        <taxon>Brassiceae</taxon>
        <taxon>Brassica</taxon>
    </lineage>
</organism>
<name>A0ABQ7NA60_BRACM</name>
<accession>A0ABQ7NA60</accession>
<dbReference type="Proteomes" id="UP000823674">
    <property type="component" value="Chromosome A03"/>
</dbReference>
<proteinExistence type="predicted"/>
<gene>
    <name evidence="1" type="primary">A03g509630.1_BraROA</name>
    <name evidence="1" type="ORF">IGI04_013903</name>
</gene>
<keyword evidence="2" id="KW-1185">Reference proteome</keyword>
<dbReference type="EMBL" id="JADBGQ010000003">
    <property type="protein sequence ID" value="KAG5407784.1"/>
    <property type="molecule type" value="Genomic_DNA"/>
</dbReference>
<evidence type="ECO:0000313" key="1">
    <source>
        <dbReference type="EMBL" id="KAG5407784.1"/>
    </source>
</evidence>
<sequence length="132" mass="15298">MNCTAAAAHEVYVPSVIRSSADEEEEVQCLNSFCRKRPTSYGLLIDAAVDIVEQSNRQFLVIVVDGHLKFRGREVWIWPRENSVNKRRQLSTPFLTREANSPEFFSRRSSYVDCFNQCRRRAMGRHEEVTLS</sequence>
<evidence type="ECO:0000313" key="2">
    <source>
        <dbReference type="Proteomes" id="UP000823674"/>
    </source>
</evidence>